<accession>A0A084VY89</accession>
<evidence type="ECO:0000313" key="2">
    <source>
        <dbReference type="EMBL" id="KFB42933.1"/>
    </source>
</evidence>
<protein>
    <submittedName>
        <fullName evidence="2 3">Alpha-ketoglutarate-dependent 2,4-dichlorophenoxyacetate dioxygenase</fullName>
    </submittedName>
</protein>
<keyword evidence="2" id="KW-0560">Oxidoreductase</keyword>
<dbReference type="EnsemblMetazoa" id="ASIC010802-RA">
    <property type="protein sequence ID" value="ASIC010802-PA"/>
    <property type="gene ID" value="ASIC010802"/>
</dbReference>
<proteinExistence type="predicted"/>
<name>A0A084VY89_ANOSI</name>
<keyword evidence="4" id="KW-1185">Reference proteome</keyword>
<gene>
    <name evidence="2" type="ORF">ZHAS_00010802</name>
</gene>
<sequence length="57" mass="5954">MVKASSRASAQAASTYVSSHTCALRGTSCPLRDRKSLSEDSAQPGDANVDLAARRSN</sequence>
<reference evidence="3" key="2">
    <citation type="submission" date="2020-05" db="UniProtKB">
        <authorList>
            <consortium name="EnsemblMetazoa"/>
        </authorList>
    </citation>
    <scope>IDENTIFICATION</scope>
</reference>
<keyword evidence="2" id="KW-0223">Dioxygenase</keyword>
<dbReference type="EMBL" id="KE525231">
    <property type="protein sequence ID" value="KFB42933.1"/>
    <property type="molecule type" value="Genomic_DNA"/>
</dbReference>
<evidence type="ECO:0000313" key="3">
    <source>
        <dbReference type="EnsemblMetazoa" id="ASIC010802-PA"/>
    </source>
</evidence>
<feature type="compositionally biased region" description="Low complexity" evidence="1">
    <location>
        <begin position="1"/>
        <end position="14"/>
    </location>
</feature>
<dbReference type="Proteomes" id="UP000030765">
    <property type="component" value="Unassembled WGS sequence"/>
</dbReference>
<dbReference type="AlphaFoldDB" id="A0A084VY89"/>
<dbReference type="GO" id="GO:0051213">
    <property type="term" value="F:dioxygenase activity"/>
    <property type="evidence" value="ECO:0007669"/>
    <property type="project" value="UniProtKB-KW"/>
</dbReference>
<feature type="region of interest" description="Disordered" evidence="1">
    <location>
        <begin position="1"/>
        <end position="57"/>
    </location>
</feature>
<evidence type="ECO:0000313" key="4">
    <source>
        <dbReference type="Proteomes" id="UP000030765"/>
    </source>
</evidence>
<evidence type="ECO:0000256" key="1">
    <source>
        <dbReference type="SAM" id="MobiDB-lite"/>
    </source>
</evidence>
<organism evidence="2">
    <name type="scientific">Anopheles sinensis</name>
    <name type="common">Mosquito</name>
    <dbReference type="NCBI Taxonomy" id="74873"/>
    <lineage>
        <taxon>Eukaryota</taxon>
        <taxon>Metazoa</taxon>
        <taxon>Ecdysozoa</taxon>
        <taxon>Arthropoda</taxon>
        <taxon>Hexapoda</taxon>
        <taxon>Insecta</taxon>
        <taxon>Pterygota</taxon>
        <taxon>Neoptera</taxon>
        <taxon>Endopterygota</taxon>
        <taxon>Diptera</taxon>
        <taxon>Nematocera</taxon>
        <taxon>Culicoidea</taxon>
        <taxon>Culicidae</taxon>
        <taxon>Anophelinae</taxon>
        <taxon>Anopheles</taxon>
    </lineage>
</organism>
<reference evidence="2 4" key="1">
    <citation type="journal article" date="2014" name="BMC Genomics">
        <title>Genome sequence of Anopheles sinensis provides insight into genetics basis of mosquito competence for malaria parasites.</title>
        <authorList>
            <person name="Zhou D."/>
            <person name="Zhang D."/>
            <person name="Ding G."/>
            <person name="Shi L."/>
            <person name="Hou Q."/>
            <person name="Ye Y."/>
            <person name="Xu Y."/>
            <person name="Zhou H."/>
            <person name="Xiong C."/>
            <person name="Li S."/>
            <person name="Yu J."/>
            <person name="Hong S."/>
            <person name="Yu X."/>
            <person name="Zou P."/>
            <person name="Chen C."/>
            <person name="Chang X."/>
            <person name="Wang W."/>
            <person name="Lv Y."/>
            <person name="Sun Y."/>
            <person name="Ma L."/>
            <person name="Shen B."/>
            <person name="Zhu C."/>
        </authorList>
    </citation>
    <scope>NUCLEOTIDE SEQUENCE [LARGE SCALE GENOMIC DNA]</scope>
</reference>
<dbReference type="EMBL" id="ATLV01018330">
    <property type="status" value="NOT_ANNOTATED_CDS"/>
    <property type="molecule type" value="Genomic_DNA"/>
</dbReference>
<dbReference type="VEuPathDB" id="VectorBase:ASIC010802"/>